<protein>
    <recommendedName>
        <fullName evidence="1">BTB domain-containing protein</fullName>
    </recommendedName>
</protein>
<evidence type="ECO:0000313" key="2">
    <source>
        <dbReference type="EMBL" id="KAJ7612146.1"/>
    </source>
</evidence>
<keyword evidence="3" id="KW-1185">Reference proteome</keyword>
<name>A0AAD7FAE3_9AGAR</name>
<sequence length="367" mass="40761">MATTTTGKEDLDEDTQALRRPDGLWFEDGNIVLQAEDTQFRVYHGLLAACSPVFQDMMALPRPPDSDSELVEGCTFVQLYDSAADTTVFLRALFYTSFFPPFPIKADFRTVLGCLRLGHKYEVDFLRRRALIHLSSACDTQLDRRDRSTKALVDPDSAHALDIVSIHWAAKASWTVTSIIIPIIQLAREVDALWLLPDAFYNLSGAFHNAFGPVAQSVAEEVFRGVDYGGRIAHLSPHDQESLLGGHAVQSKSTNDVLEFLSLPTDIPGCASSESCARERFKAIGASRARVQAFASRPLSVWGPVQWQLLKDLCPTCRSALETKHKAARQAFWDKLPEMYGLPSWDELEKMKIAAIGKDWLSQNGGS</sequence>
<evidence type="ECO:0000259" key="1">
    <source>
        <dbReference type="Pfam" id="PF00651"/>
    </source>
</evidence>
<feature type="domain" description="BTB" evidence="1">
    <location>
        <begin position="31"/>
        <end position="128"/>
    </location>
</feature>
<comment type="caution">
    <text evidence="2">The sequence shown here is derived from an EMBL/GenBank/DDBJ whole genome shotgun (WGS) entry which is preliminary data.</text>
</comment>
<proteinExistence type="predicted"/>
<dbReference type="AlphaFoldDB" id="A0AAD7FAE3"/>
<dbReference type="EMBL" id="JARKIF010000031">
    <property type="protein sequence ID" value="KAJ7612146.1"/>
    <property type="molecule type" value="Genomic_DNA"/>
</dbReference>
<accession>A0AAD7FAE3</accession>
<dbReference type="InterPro" id="IPR011333">
    <property type="entry name" value="SKP1/BTB/POZ_sf"/>
</dbReference>
<dbReference type="Gene3D" id="3.30.710.10">
    <property type="entry name" value="Potassium Channel Kv1.1, Chain A"/>
    <property type="match status" value="1"/>
</dbReference>
<evidence type="ECO:0000313" key="3">
    <source>
        <dbReference type="Proteomes" id="UP001221142"/>
    </source>
</evidence>
<dbReference type="InterPro" id="IPR000210">
    <property type="entry name" value="BTB/POZ_dom"/>
</dbReference>
<dbReference type="Pfam" id="PF00651">
    <property type="entry name" value="BTB"/>
    <property type="match status" value="1"/>
</dbReference>
<gene>
    <name evidence="2" type="ORF">FB45DRAFT_939969</name>
</gene>
<dbReference type="SUPFAM" id="SSF54695">
    <property type="entry name" value="POZ domain"/>
    <property type="match status" value="1"/>
</dbReference>
<reference evidence="2" key="1">
    <citation type="submission" date="2023-03" db="EMBL/GenBank/DDBJ databases">
        <title>Massive genome expansion in bonnet fungi (Mycena s.s.) driven by repeated elements and novel gene families across ecological guilds.</title>
        <authorList>
            <consortium name="Lawrence Berkeley National Laboratory"/>
            <person name="Harder C.B."/>
            <person name="Miyauchi S."/>
            <person name="Viragh M."/>
            <person name="Kuo A."/>
            <person name="Thoen E."/>
            <person name="Andreopoulos B."/>
            <person name="Lu D."/>
            <person name="Skrede I."/>
            <person name="Drula E."/>
            <person name="Henrissat B."/>
            <person name="Morin E."/>
            <person name="Kohler A."/>
            <person name="Barry K."/>
            <person name="LaButti K."/>
            <person name="Morin E."/>
            <person name="Salamov A."/>
            <person name="Lipzen A."/>
            <person name="Mereny Z."/>
            <person name="Hegedus B."/>
            <person name="Baldrian P."/>
            <person name="Stursova M."/>
            <person name="Weitz H."/>
            <person name="Taylor A."/>
            <person name="Grigoriev I.V."/>
            <person name="Nagy L.G."/>
            <person name="Martin F."/>
            <person name="Kauserud H."/>
        </authorList>
    </citation>
    <scope>NUCLEOTIDE SEQUENCE</scope>
    <source>
        <strain evidence="2">9284</strain>
    </source>
</reference>
<dbReference type="Proteomes" id="UP001221142">
    <property type="component" value="Unassembled WGS sequence"/>
</dbReference>
<organism evidence="2 3">
    <name type="scientific">Roridomyces roridus</name>
    <dbReference type="NCBI Taxonomy" id="1738132"/>
    <lineage>
        <taxon>Eukaryota</taxon>
        <taxon>Fungi</taxon>
        <taxon>Dikarya</taxon>
        <taxon>Basidiomycota</taxon>
        <taxon>Agaricomycotina</taxon>
        <taxon>Agaricomycetes</taxon>
        <taxon>Agaricomycetidae</taxon>
        <taxon>Agaricales</taxon>
        <taxon>Marasmiineae</taxon>
        <taxon>Mycenaceae</taxon>
        <taxon>Roridomyces</taxon>
    </lineage>
</organism>